<organism evidence="3 4">
    <name type="scientific">Anabaena azotica FACHB-119</name>
    <dbReference type="NCBI Taxonomy" id="947527"/>
    <lineage>
        <taxon>Bacteria</taxon>
        <taxon>Bacillati</taxon>
        <taxon>Cyanobacteriota</taxon>
        <taxon>Cyanophyceae</taxon>
        <taxon>Nostocales</taxon>
        <taxon>Nostocaceae</taxon>
        <taxon>Anabaena</taxon>
        <taxon>Anabaena azotica</taxon>
    </lineage>
</organism>
<dbReference type="RefSeq" id="WP_190479131.1">
    <property type="nucleotide sequence ID" value="NZ_JACJSG010000062.1"/>
</dbReference>
<accession>A0ABR8DGL6</accession>
<proteinExistence type="predicted"/>
<keyword evidence="2" id="KW-1133">Transmembrane helix</keyword>
<dbReference type="Proteomes" id="UP000661112">
    <property type="component" value="Unassembled WGS sequence"/>
</dbReference>
<evidence type="ECO:0000313" key="3">
    <source>
        <dbReference type="EMBL" id="MBD2504893.1"/>
    </source>
</evidence>
<feature type="compositionally biased region" description="Polar residues" evidence="1">
    <location>
        <begin position="1"/>
        <end position="15"/>
    </location>
</feature>
<protein>
    <submittedName>
        <fullName evidence="3">Uncharacterized protein</fullName>
    </submittedName>
</protein>
<feature type="region of interest" description="Disordered" evidence="1">
    <location>
        <begin position="1"/>
        <end position="25"/>
    </location>
</feature>
<comment type="caution">
    <text evidence="3">The sequence shown here is derived from an EMBL/GenBank/DDBJ whole genome shotgun (WGS) entry which is preliminary data.</text>
</comment>
<name>A0ABR8DGL6_9NOST</name>
<feature type="transmembrane region" description="Helical" evidence="2">
    <location>
        <begin position="184"/>
        <end position="207"/>
    </location>
</feature>
<feature type="transmembrane region" description="Helical" evidence="2">
    <location>
        <begin position="68"/>
        <end position="89"/>
    </location>
</feature>
<feature type="transmembrane region" description="Helical" evidence="2">
    <location>
        <begin position="213"/>
        <end position="236"/>
    </location>
</feature>
<keyword evidence="4" id="KW-1185">Reference proteome</keyword>
<keyword evidence="2" id="KW-0472">Membrane</keyword>
<feature type="transmembrane region" description="Helical" evidence="2">
    <location>
        <begin position="109"/>
        <end position="130"/>
    </location>
</feature>
<reference evidence="3 4" key="1">
    <citation type="journal article" date="2020" name="ISME J.">
        <title>Comparative genomics reveals insights into cyanobacterial evolution and habitat adaptation.</title>
        <authorList>
            <person name="Chen M.Y."/>
            <person name="Teng W.K."/>
            <person name="Zhao L."/>
            <person name="Hu C.X."/>
            <person name="Zhou Y.K."/>
            <person name="Han B.P."/>
            <person name="Song L.R."/>
            <person name="Shu W.S."/>
        </authorList>
    </citation>
    <scope>NUCLEOTIDE SEQUENCE [LARGE SCALE GENOMIC DNA]</scope>
    <source>
        <strain evidence="3 4">FACHB-119</strain>
    </source>
</reference>
<keyword evidence="2" id="KW-0812">Transmembrane</keyword>
<dbReference type="EMBL" id="JACJSG010000062">
    <property type="protein sequence ID" value="MBD2504893.1"/>
    <property type="molecule type" value="Genomic_DNA"/>
</dbReference>
<evidence type="ECO:0000256" key="2">
    <source>
        <dbReference type="SAM" id="Phobius"/>
    </source>
</evidence>
<gene>
    <name evidence="3" type="ORF">H6G83_30565</name>
</gene>
<sequence>MSNLVPTNKGSQSDSYPPRPENKPPQRGLGQYLEILARWIVALISFPVIFISYIVAQFVTPGTPGYKLVGAIGFWIGTLLSTDSVWQVLFQGKPLFPWFETQWIGWSGWLQLPFNLLFWVSFGISALVQVMEARTLRGKDPIQARSEFEESKQYVLGSKPSGNIDLTVALWGDYKRAGMKERNAGGAIALFFWVLDITTTFVGRWPFQYTNPMTILGCFAYNCASMMAGEIGYNIWKLTK</sequence>
<evidence type="ECO:0000256" key="1">
    <source>
        <dbReference type="SAM" id="MobiDB-lite"/>
    </source>
</evidence>
<evidence type="ECO:0000313" key="4">
    <source>
        <dbReference type="Proteomes" id="UP000661112"/>
    </source>
</evidence>
<feature type="transmembrane region" description="Helical" evidence="2">
    <location>
        <begin position="35"/>
        <end position="56"/>
    </location>
</feature>